<evidence type="ECO:0000313" key="2">
    <source>
        <dbReference type="EMBL" id="MDC2889796.1"/>
    </source>
</evidence>
<evidence type="ECO:0000313" key="3">
    <source>
        <dbReference type="Proteomes" id="UP001528411"/>
    </source>
</evidence>
<name>A0ABT5FEN8_9GAMM</name>
<dbReference type="EMBL" id="JAQOMS010000002">
    <property type="protein sequence ID" value="MDC2889796.1"/>
    <property type="molecule type" value="Genomic_DNA"/>
</dbReference>
<comment type="caution">
    <text evidence="2">The sequence shown here is derived from an EMBL/GenBank/DDBJ whole genome shotgun (WGS) entry which is preliminary data.</text>
</comment>
<accession>A0ABT5FEN8</accession>
<keyword evidence="3" id="KW-1185">Reference proteome</keyword>
<evidence type="ECO:0000256" key="1">
    <source>
        <dbReference type="SAM" id="SignalP"/>
    </source>
</evidence>
<dbReference type="RefSeq" id="WP_272181159.1">
    <property type="nucleotide sequence ID" value="NZ_JAQOMS010000002.1"/>
</dbReference>
<reference evidence="2 3" key="1">
    <citation type="submission" date="2023-01" db="EMBL/GenBank/DDBJ databases">
        <title>Psychrosphaera sp. nov., isolated from marine algae.</title>
        <authorList>
            <person name="Bayburt H."/>
            <person name="Choi B.J."/>
            <person name="Kim J.M."/>
            <person name="Choi D.G."/>
            <person name="Jeon C.O."/>
        </authorList>
    </citation>
    <scope>NUCLEOTIDE SEQUENCE [LARGE SCALE GENOMIC DNA]</scope>
    <source>
        <strain evidence="2 3">G1-22</strain>
    </source>
</reference>
<dbReference type="Proteomes" id="UP001528411">
    <property type="component" value="Unassembled WGS sequence"/>
</dbReference>
<feature type="signal peptide" evidence="1">
    <location>
        <begin position="1"/>
        <end position="18"/>
    </location>
</feature>
<keyword evidence="1" id="KW-0732">Signal</keyword>
<sequence length="61" mass="6969">MKVVFVFLLLVASCNLWALGLTKTIQQSEIQQKLDQMMPLERTKYFVKVKISDPKIALKSG</sequence>
<proteinExistence type="predicted"/>
<feature type="chain" id="PRO_5045840397" evidence="1">
    <location>
        <begin position="19"/>
        <end position="61"/>
    </location>
</feature>
<protein>
    <submittedName>
        <fullName evidence="2">Uncharacterized protein</fullName>
    </submittedName>
</protein>
<organism evidence="2 3">
    <name type="scientific">Psychrosphaera algicola</name>
    <dbReference type="NCBI Taxonomy" id="3023714"/>
    <lineage>
        <taxon>Bacteria</taxon>
        <taxon>Pseudomonadati</taxon>
        <taxon>Pseudomonadota</taxon>
        <taxon>Gammaproteobacteria</taxon>
        <taxon>Alteromonadales</taxon>
        <taxon>Pseudoalteromonadaceae</taxon>
        <taxon>Psychrosphaera</taxon>
    </lineage>
</organism>
<gene>
    <name evidence="2" type="ORF">PN838_14700</name>
</gene>